<accession>A0A9X0MEU7</accession>
<dbReference type="AlphaFoldDB" id="A0A9X0MEU7"/>
<name>A0A9X0MEU7_BACCE</name>
<dbReference type="Proteomes" id="UP000075476">
    <property type="component" value="Unassembled WGS sequence"/>
</dbReference>
<dbReference type="EMBL" id="LOMO01000127">
    <property type="protein sequence ID" value="KXY36864.1"/>
    <property type="molecule type" value="Genomic_DNA"/>
</dbReference>
<sequence length="85" mass="9709">MIGFQIFLFRQAEKRVLLDEVLGKSIRCCGVNVTDSNIIQSSDIYELLQYMGNQMSLADIVVEDEPRNEIKDAIAFRILKNPMIS</sequence>
<evidence type="ECO:0000313" key="1">
    <source>
        <dbReference type="EMBL" id="KXY36864.1"/>
    </source>
</evidence>
<protein>
    <submittedName>
        <fullName evidence="1">Uncharacterized protein</fullName>
    </submittedName>
</protein>
<proteinExistence type="predicted"/>
<reference evidence="1 2" key="1">
    <citation type="submission" date="2015-12" db="EMBL/GenBank/DDBJ databases">
        <title>Bacillus cereus Group isolate.</title>
        <authorList>
            <person name="Kovac J."/>
        </authorList>
    </citation>
    <scope>NUCLEOTIDE SEQUENCE [LARGE SCALE GENOMIC DNA]</scope>
    <source>
        <strain evidence="1 2">FSL K6-0073</strain>
    </source>
</reference>
<organism evidence="1 2">
    <name type="scientific">Bacillus cereus</name>
    <dbReference type="NCBI Taxonomy" id="1396"/>
    <lineage>
        <taxon>Bacteria</taxon>
        <taxon>Bacillati</taxon>
        <taxon>Bacillota</taxon>
        <taxon>Bacilli</taxon>
        <taxon>Bacillales</taxon>
        <taxon>Bacillaceae</taxon>
        <taxon>Bacillus</taxon>
        <taxon>Bacillus cereus group</taxon>
    </lineage>
</organism>
<evidence type="ECO:0000313" key="2">
    <source>
        <dbReference type="Proteomes" id="UP000075476"/>
    </source>
</evidence>
<gene>
    <name evidence="1" type="ORF">AT268_30445</name>
</gene>
<comment type="caution">
    <text evidence="1">The sequence shown here is derived from an EMBL/GenBank/DDBJ whole genome shotgun (WGS) entry which is preliminary data.</text>
</comment>